<evidence type="ECO:0000256" key="2">
    <source>
        <dbReference type="SAM" id="Coils"/>
    </source>
</evidence>
<dbReference type="AlphaFoldDB" id="A0AAW0PU49"/>
<evidence type="ECO:0000313" key="6">
    <source>
        <dbReference type="Proteomes" id="UP001460270"/>
    </source>
</evidence>
<name>A0AAW0PU49_9GOBI</name>
<proteinExistence type="inferred from homology"/>
<evidence type="ECO:0000313" key="5">
    <source>
        <dbReference type="EMBL" id="KAK7930064.1"/>
    </source>
</evidence>
<accession>A0AAW0PU49</accession>
<dbReference type="Proteomes" id="UP001460270">
    <property type="component" value="Unassembled WGS sequence"/>
</dbReference>
<feature type="compositionally biased region" description="Polar residues" evidence="3">
    <location>
        <begin position="773"/>
        <end position="791"/>
    </location>
</feature>
<dbReference type="InterPro" id="IPR012461">
    <property type="entry name" value="SACK1"/>
</dbReference>
<dbReference type="PANTHER" id="PTHR16181">
    <property type="entry name" value="PROTEIN FAM83A-RELATED"/>
    <property type="match status" value="1"/>
</dbReference>
<organism evidence="5 6">
    <name type="scientific">Mugilogobius chulae</name>
    <name type="common">yellowstripe goby</name>
    <dbReference type="NCBI Taxonomy" id="88201"/>
    <lineage>
        <taxon>Eukaryota</taxon>
        <taxon>Metazoa</taxon>
        <taxon>Chordata</taxon>
        <taxon>Craniata</taxon>
        <taxon>Vertebrata</taxon>
        <taxon>Euteleostomi</taxon>
        <taxon>Actinopterygii</taxon>
        <taxon>Neopterygii</taxon>
        <taxon>Teleostei</taxon>
        <taxon>Neoteleostei</taxon>
        <taxon>Acanthomorphata</taxon>
        <taxon>Gobiaria</taxon>
        <taxon>Gobiiformes</taxon>
        <taxon>Gobioidei</taxon>
        <taxon>Gobiidae</taxon>
        <taxon>Gobionellinae</taxon>
        <taxon>Mugilogobius</taxon>
    </lineage>
</organism>
<sequence length="926" mass="105135">MKQVKCLAPGHNGSRHHLRSCSRVHEDDDHGRGLETGTAGESSQIVPRLRAVHTGGSDSCSYEVKCEVLHKWIPPHYKEAYRLAVYALLCGGTEAYDEFLRAEQINHFLSEQEISFILEKAQFPVIEEDDGKVTVENGGVSTYFPTESDEEIPDLDLGWPDVPLEETDTSISVLFNPPRQDTPTIKEVVRKQIQEARQLIALSMDVFTDVDIFKELIVAALRGVVVYLLLDQNNFSSFLNMSQKLGVCLSEMKTIRVRTVQGLPYQCQSSMKFHGALEQKFILIDCRTVVYGNYSYTWTFEKLNLSMVLVVTGQLVSSYDEEFRRLYARSVVPPLLSREKLNPVRYLHSPASSQLALHQLHLKNKAMNGLANGNNNVLTRGVSMQDRLHHFPEMGNLVRGHSYGSDLQKFNSMTRLRMGTKDIAHGLRQNDLKNRSLQQHLRHQTRYGADHNLIPFNSETSLNKWKLDAYLNGPLDASYEALSPLASPYSSHTGLNELQSQNIHLRAKDIRQRMEEAKKKRLSLQEYANLQQSQEPLRNMYLSQERSKSKHLSRGMELRQNAADLEVFAHQSDQKIEPEHVLTDRKRAVSHNDFKSMTERKILTYDWHEAMSRSTSDLDGKSNEPAGKLGLGSKHQRHMESLTEIPEEKEGVSCVNSSDLVPQKEEQMRKDDKVVSFEEQNCVVRERKASAGKMTDDLKLKESKKSAHKEVENGPKKEALMLDVKPKDDAKTSSLQRKNSVKSKVSSMLSPDEKKPGKKDLLQRKPSLRSHKLSGSNLSLRTDSSVASTIGKQEHSPKKSQKPALSSASEEKAKLSFNRFSPQRLSKKKTDSEKGSRSALNDETAAALYEARKEKAYSKYEHLLAREDNSLTKGVYDMDKEKKEKTSSLNRRRDESYQAYGQTQNPAENKIGRFMQKMKLIGNKSK</sequence>
<feature type="coiled-coil region" evidence="2">
    <location>
        <begin position="500"/>
        <end position="527"/>
    </location>
</feature>
<feature type="region of interest" description="Disordered" evidence="3">
    <location>
        <begin position="688"/>
        <end position="842"/>
    </location>
</feature>
<dbReference type="GO" id="GO:0007165">
    <property type="term" value="P:signal transduction"/>
    <property type="evidence" value="ECO:0007669"/>
    <property type="project" value="TreeGrafter"/>
</dbReference>
<dbReference type="Pfam" id="PF07894">
    <property type="entry name" value="SACK1"/>
    <property type="match status" value="1"/>
</dbReference>
<dbReference type="EMBL" id="JBBPFD010000004">
    <property type="protein sequence ID" value="KAK7930064.1"/>
    <property type="molecule type" value="Genomic_DNA"/>
</dbReference>
<feature type="compositionally biased region" description="Basic and acidic residues" evidence="3">
    <location>
        <begin position="875"/>
        <end position="896"/>
    </location>
</feature>
<evidence type="ECO:0000256" key="3">
    <source>
        <dbReference type="SAM" id="MobiDB-lite"/>
    </source>
</evidence>
<dbReference type="SUPFAM" id="SSF56024">
    <property type="entry name" value="Phospholipase D/nuclease"/>
    <property type="match status" value="1"/>
</dbReference>
<dbReference type="GO" id="GO:0019901">
    <property type="term" value="F:protein kinase binding"/>
    <property type="evidence" value="ECO:0007669"/>
    <property type="project" value="TreeGrafter"/>
</dbReference>
<gene>
    <name evidence="5" type="ORF">WMY93_006459</name>
</gene>
<comment type="similarity">
    <text evidence="1">Belongs to the FAM83 family.</text>
</comment>
<feature type="region of interest" description="Disordered" evidence="3">
    <location>
        <begin position="614"/>
        <end position="636"/>
    </location>
</feature>
<protein>
    <recommendedName>
        <fullName evidence="4">Scaffolding anchor of CK1 domain-containing protein</fullName>
    </recommendedName>
</protein>
<evidence type="ECO:0000259" key="4">
    <source>
        <dbReference type="Pfam" id="PF07894"/>
    </source>
</evidence>
<dbReference type="GO" id="GO:0005737">
    <property type="term" value="C:cytoplasm"/>
    <property type="evidence" value="ECO:0007669"/>
    <property type="project" value="TreeGrafter"/>
</dbReference>
<dbReference type="GO" id="GO:0016020">
    <property type="term" value="C:membrane"/>
    <property type="evidence" value="ECO:0007669"/>
    <property type="project" value="TreeGrafter"/>
</dbReference>
<feature type="compositionally biased region" description="Basic and acidic residues" evidence="3">
    <location>
        <begin position="23"/>
        <end position="33"/>
    </location>
</feature>
<dbReference type="InterPro" id="IPR050944">
    <property type="entry name" value="FAM83"/>
</dbReference>
<evidence type="ECO:0000256" key="1">
    <source>
        <dbReference type="ARBA" id="ARBA00006937"/>
    </source>
</evidence>
<feature type="domain" description="Scaffolding anchor of CK1" evidence="4">
    <location>
        <begin position="73"/>
        <end position="330"/>
    </location>
</feature>
<feature type="compositionally biased region" description="Basic residues" evidence="3">
    <location>
        <begin position="13"/>
        <end position="22"/>
    </location>
</feature>
<keyword evidence="2" id="KW-0175">Coiled coil</keyword>
<feature type="compositionally biased region" description="Basic and acidic residues" evidence="3">
    <location>
        <begin position="688"/>
        <end position="731"/>
    </location>
</feature>
<feature type="compositionally biased region" description="Polar residues" evidence="3">
    <location>
        <begin position="732"/>
        <end position="749"/>
    </location>
</feature>
<dbReference type="Gene3D" id="3.30.870.10">
    <property type="entry name" value="Endonuclease Chain A"/>
    <property type="match status" value="1"/>
</dbReference>
<feature type="compositionally biased region" description="Basic and acidic residues" evidence="3">
    <location>
        <begin position="751"/>
        <end position="763"/>
    </location>
</feature>
<reference evidence="6" key="1">
    <citation type="submission" date="2024-04" db="EMBL/GenBank/DDBJ databases">
        <title>Salinicola lusitanus LLJ914,a marine bacterium isolated from the Okinawa Trough.</title>
        <authorList>
            <person name="Li J."/>
        </authorList>
    </citation>
    <scope>NUCLEOTIDE SEQUENCE [LARGE SCALE GENOMIC DNA]</scope>
</reference>
<comment type="caution">
    <text evidence="5">The sequence shown here is derived from an EMBL/GenBank/DDBJ whole genome shotgun (WGS) entry which is preliminary data.</text>
</comment>
<dbReference type="PANTHER" id="PTHR16181:SF29">
    <property type="entry name" value="PROTEIN FAM83A-RELATED"/>
    <property type="match status" value="1"/>
</dbReference>
<feature type="region of interest" description="Disordered" evidence="3">
    <location>
        <begin position="1"/>
        <end position="42"/>
    </location>
</feature>
<keyword evidence="6" id="KW-1185">Reference proteome</keyword>
<feature type="region of interest" description="Disordered" evidence="3">
    <location>
        <begin position="875"/>
        <end position="911"/>
    </location>
</feature>